<keyword evidence="7 8" id="KW-0472">Membrane</keyword>
<dbReference type="InterPro" id="IPR019127">
    <property type="entry name" value="Exosortase"/>
</dbReference>
<accession>A0A5D0HZE8</accession>
<feature type="transmembrane region" description="Helical" evidence="8">
    <location>
        <begin position="12"/>
        <end position="32"/>
    </location>
</feature>
<feature type="transmembrane region" description="Helical" evidence="8">
    <location>
        <begin position="118"/>
        <end position="144"/>
    </location>
</feature>
<feature type="transmembrane region" description="Helical" evidence="8">
    <location>
        <begin position="84"/>
        <end position="106"/>
    </location>
</feature>
<dbReference type="OrthoDB" id="678161at2"/>
<dbReference type="NCBIfam" id="TIGR04128">
    <property type="entry name" value="exoso_Fjoh_1448"/>
    <property type="match status" value="1"/>
</dbReference>
<keyword evidence="2" id="KW-1003">Cell membrane</keyword>
<gene>
    <name evidence="9" type="primary">xrtF</name>
    <name evidence="9" type="ORF">FUA24_16340</name>
</gene>
<evidence type="ECO:0000256" key="7">
    <source>
        <dbReference type="ARBA" id="ARBA00023136"/>
    </source>
</evidence>
<dbReference type="InterPro" id="IPR026392">
    <property type="entry name" value="Exo/Archaeosortase_dom"/>
</dbReference>
<dbReference type="AlphaFoldDB" id="A0A5D0HZE8"/>
<name>A0A5D0HZE8_9FLAO</name>
<evidence type="ECO:0000256" key="1">
    <source>
        <dbReference type="ARBA" id="ARBA00004651"/>
    </source>
</evidence>
<evidence type="ECO:0000256" key="8">
    <source>
        <dbReference type="SAM" id="Phobius"/>
    </source>
</evidence>
<keyword evidence="4 8" id="KW-0812">Transmembrane</keyword>
<dbReference type="GO" id="GO:0006508">
    <property type="term" value="P:proteolysis"/>
    <property type="evidence" value="ECO:0007669"/>
    <property type="project" value="UniProtKB-KW"/>
</dbReference>
<comment type="subcellular location">
    <subcellularLocation>
        <location evidence="1">Cell membrane</location>
        <topology evidence="1">Multi-pass membrane protein</topology>
    </subcellularLocation>
</comment>
<dbReference type="GO" id="GO:0005886">
    <property type="term" value="C:plasma membrane"/>
    <property type="evidence" value="ECO:0007669"/>
    <property type="project" value="UniProtKB-SubCell"/>
</dbReference>
<sequence length="181" mass="20956">MKGLFIKYKAVIKFIFTFLVVYIGLSLLYSWYLDVSDGSKYYPDFITNLVSIQSDWLLELFGYNVEMLPHPNEPSMKVVVNDKYLARIIEGCNSMSVIILFMSFIIAFTGKMKSTITFVALGIVLIYVANLLRIVLLSMGLYHYPEYKHVLHTVVFPAIIYGMVFLLWFVWVNKFSKRSKG</sequence>
<keyword evidence="3" id="KW-0645">Protease</keyword>
<evidence type="ECO:0000256" key="2">
    <source>
        <dbReference type="ARBA" id="ARBA00022475"/>
    </source>
</evidence>
<dbReference type="Proteomes" id="UP000323930">
    <property type="component" value="Unassembled WGS sequence"/>
</dbReference>
<evidence type="ECO:0000256" key="5">
    <source>
        <dbReference type="ARBA" id="ARBA00022801"/>
    </source>
</evidence>
<protein>
    <submittedName>
        <fullName evidence="9">Exosortase family protein XrtF</fullName>
    </submittedName>
</protein>
<dbReference type="RefSeq" id="WP_148544115.1">
    <property type="nucleotide sequence ID" value="NZ_VSDQ01000679.1"/>
</dbReference>
<evidence type="ECO:0000256" key="4">
    <source>
        <dbReference type="ARBA" id="ARBA00022692"/>
    </source>
</evidence>
<dbReference type="NCBIfam" id="TIGR04178">
    <property type="entry name" value="exo_archaeo"/>
    <property type="match status" value="1"/>
</dbReference>
<comment type="caution">
    <text evidence="9">The sequence shown here is derived from an EMBL/GenBank/DDBJ whole genome shotgun (WGS) entry which is preliminary data.</text>
</comment>
<evidence type="ECO:0000256" key="6">
    <source>
        <dbReference type="ARBA" id="ARBA00022989"/>
    </source>
</evidence>
<proteinExistence type="predicted"/>
<dbReference type="EMBL" id="VSDQ01000679">
    <property type="protein sequence ID" value="TYA74872.1"/>
    <property type="molecule type" value="Genomic_DNA"/>
</dbReference>
<evidence type="ECO:0000313" key="9">
    <source>
        <dbReference type="EMBL" id="TYA74872.1"/>
    </source>
</evidence>
<evidence type="ECO:0000256" key="3">
    <source>
        <dbReference type="ARBA" id="ARBA00022670"/>
    </source>
</evidence>
<keyword evidence="6 8" id="KW-1133">Transmembrane helix</keyword>
<dbReference type="InterPro" id="IPR026323">
    <property type="entry name" value="Exosortase-related_prot_XrtF"/>
</dbReference>
<dbReference type="GO" id="GO:0008233">
    <property type="term" value="F:peptidase activity"/>
    <property type="evidence" value="ECO:0007669"/>
    <property type="project" value="UniProtKB-KW"/>
</dbReference>
<keyword evidence="5" id="KW-0378">Hydrolase</keyword>
<feature type="transmembrane region" description="Helical" evidence="8">
    <location>
        <begin position="150"/>
        <end position="172"/>
    </location>
</feature>
<reference evidence="9 10" key="1">
    <citation type="submission" date="2019-08" db="EMBL/GenBank/DDBJ databases">
        <title>Seonamhaeicola sediminis sp. nov., isolated from marine sediment.</title>
        <authorList>
            <person name="Cao W.R."/>
        </authorList>
    </citation>
    <scope>NUCLEOTIDE SEQUENCE [LARGE SCALE GENOMIC DNA]</scope>
    <source>
        <strain evidence="9 10">B011</strain>
    </source>
</reference>
<organism evidence="9 10">
    <name type="scientific">Seonamhaeicola marinus</name>
    <dbReference type="NCBI Taxonomy" id="1912246"/>
    <lineage>
        <taxon>Bacteria</taxon>
        <taxon>Pseudomonadati</taxon>
        <taxon>Bacteroidota</taxon>
        <taxon>Flavobacteriia</taxon>
        <taxon>Flavobacteriales</taxon>
        <taxon>Flavobacteriaceae</taxon>
    </lineage>
</organism>
<evidence type="ECO:0000313" key="10">
    <source>
        <dbReference type="Proteomes" id="UP000323930"/>
    </source>
</evidence>
<keyword evidence="10" id="KW-1185">Reference proteome</keyword>
<dbReference type="Pfam" id="PF09721">
    <property type="entry name" value="Exosortase_EpsH"/>
    <property type="match status" value="1"/>
</dbReference>